<dbReference type="PANTHER" id="PTHR31009">
    <property type="entry name" value="S-ADENOSYL-L-METHIONINE:CARBOXYL METHYLTRANSFERASE FAMILY PROTEIN"/>
    <property type="match status" value="1"/>
</dbReference>
<evidence type="ECO:0000256" key="2">
    <source>
        <dbReference type="ARBA" id="ARBA00022842"/>
    </source>
</evidence>
<dbReference type="Proteomes" id="UP000663844">
    <property type="component" value="Unassembled WGS sequence"/>
</dbReference>
<proteinExistence type="predicted"/>
<comment type="caution">
    <text evidence="3">The sequence shown here is derived from an EMBL/GenBank/DDBJ whole genome shotgun (WGS) entry which is preliminary data.</text>
</comment>
<evidence type="ECO:0000313" key="5">
    <source>
        <dbReference type="Proteomes" id="UP000663845"/>
    </source>
</evidence>
<reference evidence="3" key="1">
    <citation type="submission" date="2021-02" db="EMBL/GenBank/DDBJ databases">
        <authorList>
            <person name="Nowell W R."/>
        </authorList>
    </citation>
    <scope>NUCLEOTIDE SEQUENCE</scope>
</reference>
<keyword evidence="1" id="KW-0479">Metal-binding</keyword>
<evidence type="ECO:0000313" key="3">
    <source>
        <dbReference type="EMBL" id="CAF1302580.1"/>
    </source>
</evidence>
<dbReference type="Pfam" id="PF03492">
    <property type="entry name" value="Methyltransf_7"/>
    <property type="match status" value="1"/>
</dbReference>
<evidence type="ECO:0000313" key="4">
    <source>
        <dbReference type="EMBL" id="CAF4112891.1"/>
    </source>
</evidence>
<dbReference type="EMBL" id="CAJOAZ010005788">
    <property type="protein sequence ID" value="CAF4112891.1"/>
    <property type="molecule type" value="Genomic_DNA"/>
</dbReference>
<evidence type="ECO:0008006" key="6">
    <source>
        <dbReference type="Google" id="ProtNLM"/>
    </source>
</evidence>
<dbReference type="Gene3D" id="3.40.50.150">
    <property type="entry name" value="Vaccinia Virus protein VP39"/>
    <property type="match status" value="1"/>
</dbReference>
<protein>
    <recommendedName>
        <fullName evidence="6">SAM dependent carboxyl methyltransferase</fullName>
    </recommendedName>
</protein>
<dbReference type="GO" id="GO:0046872">
    <property type="term" value="F:metal ion binding"/>
    <property type="evidence" value="ECO:0007669"/>
    <property type="project" value="UniProtKB-KW"/>
</dbReference>
<dbReference type="InterPro" id="IPR005299">
    <property type="entry name" value="MeTrfase_7"/>
</dbReference>
<accession>A0A815DX62</accession>
<dbReference type="GO" id="GO:0008168">
    <property type="term" value="F:methyltransferase activity"/>
    <property type="evidence" value="ECO:0007669"/>
    <property type="project" value="InterPro"/>
</dbReference>
<name>A0A815DX62_9BILA</name>
<dbReference type="SUPFAM" id="SSF53335">
    <property type="entry name" value="S-adenosyl-L-methionine-dependent methyltransferases"/>
    <property type="match status" value="1"/>
</dbReference>
<gene>
    <name evidence="3" type="ORF">JYZ213_LOCUS32399</name>
    <name evidence="4" type="ORF">OXD698_LOCUS36040</name>
</gene>
<organism evidence="3 5">
    <name type="scientific">Adineta steineri</name>
    <dbReference type="NCBI Taxonomy" id="433720"/>
    <lineage>
        <taxon>Eukaryota</taxon>
        <taxon>Metazoa</taxon>
        <taxon>Spiralia</taxon>
        <taxon>Gnathifera</taxon>
        <taxon>Rotifera</taxon>
        <taxon>Eurotatoria</taxon>
        <taxon>Bdelloidea</taxon>
        <taxon>Adinetida</taxon>
        <taxon>Adinetidae</taxon>
        <taxon>Adineta</taxon>
    </lineage>
</organism>
<evidence type="ECO:0000256" key="1">
    <source>
        <dbReference type="ARBA" id="ARBA00022723"/>
    </source>
</evidence>
<dbReference type="EMBL" id="CAJNOG010000576">
    <property type="protein sequence ID" value="CAF1302580.1"/>
    <property type="molecule type" value="Genomic_DNA"/>
</dbReference>
<dbReference type="Gene3D" id="1.10.1200.270">
    <property type="entry name" value="Methyltransferase, alpha-helical capping domain"/>
    <property type="match status" value="1"/>
</dbReference>
<keyword evidence="2" id="KW-0460">Magnesium</keyword>
<dbReference type="InterPro" id="IPR042086">
    <property type="entry name" value="MeTrfase_capping"/>
</dbReference>
<dbReference type="AlphaFoldDB" id="A0A815DX62"/>
<sequence>MTTTQLDATMGMGESYNKNSKVQLSTIDLSIPSVRKAIDALDVDCSSSAPFIIADFGCAQGLNSLHIMKIIINYLQQTNKNIRELLVVHNDLPTNDWTSILKLLAEDNSYKSVISGRSFYEQCLPNNSLSIGYTSTSIHWLSKMPCNLSNHCLCFFAVGDELAAFQHQSRLDYIQFLEHRSHELRPGGVLILANVCLDEQGTSGLENVMDLLYKCAQQASFTDQELLDYTIPFYARSYKDFVDEELFTRYSLEVVQSECVPAFWFTQWRERQMTLDEFARLIVSYFRAWSEPTIQQTLIRSGRTKEDIAEILNRLWNLCEQEIKQQPDHLPSLVHHAFIILKKKLAVVQE</sequence>
<dbReference type="Proteomes" id="UP000663845">
    <property type="component" value="Unassembled WGS sequence"/>
</dbReference>
<dbReference type="InterPro" id="IPR029063">
    <property type="entry name" value="SAM-dependent_MTases_sf"/>
</dbReference>